<dbReference type="RefSeq" id="WP_141959618.1">
    <property type="nucleotide sequence ID" value="NZ_VFOZ01000001.1"/>
</dbReference>
<dbReference type="EMBL" id="VFOZ01000001">
    <property type="protein sequence ID" value="TQM00227.1"/>
    <property type="molecule type" value="Genomic_DNA"/>
</dbReference>
<dbReference type="Gene3D" id="1.10.10.10">
    <property type="entry name" value="Winged helix-like DNA-binding domain superfamily/Winged helix DNA-binding domain"/>
    <property type="match status" value="1"/>
</dbReference>
<comment type="caution">
    <text evidence="5">The sequence shown here is derived from an EMBL/GenBank/DDBJ whole genome shotgun (WGS) entry which is preliminary data.</text>
</comment>
<dbReference type="SUPFAM" id="SSF46785">
    <property type="entry name" value="Winged helix' DNA-binding domain"/>
    <property type="match status" value="1"/>
</dbReference>
<keyword evidence="6" id="KW-1185">Reference proteome</keyword>
<evidence type="ECO:0000313" key="5">
    <source>
        <dbReference type="EMBL" id="TQM00227.1"/>
    </source>
</evidence>
<evidence type="ECO:0000259" key="4">
    <source>
        <dbReference type="PROSITE" id="PS50995"/>
    </source>
</evidence>
<gene>
    <name evidence="5" type="ORF">FB559_5935</name>
</gene>
<dbReference type="InterPro" id="IPR036388">
    <property type="entry name" value="WH-like_DNA-bd_sf"/>
</dbReference>
<dbReference type="GO" id="GO:0006950">
    <property type="term" value="P:response to stress"/>
    <property type="evidence" value="ECO:0007669"/>
    <property type="project" value="TreeGrafter"/>
</dbReference>
<dbReference type="PANTHER" id="PTHR33164">
    <property type="entry name" value="TRANSCRIPTIONAL REGULATOR, MARR FAMILY"/>
    <property type="match status" value="1"/>
</dbReference>
<dbReference type="PROSITE" id="PS01117">
    <property type="entry name" value="HTH_MARR_1"/>
    <property type="match status" value="1"/>
</dbReference>
<dbReference type="GO" id="GO:0003700">
    <property type="term" value="F:DNA-binding transcription factor activity"/>
    <property type="evidence" value="ECO:0007669"/>
    <property type="project" value="InterPro"/>
</dbReference>
<sequence length="159" mass="17257">MISGRTIADLEREVAVFVHQERAASGRLGREAHPDLTAATYGLLAHLADHGRHRPTEIAEHIGVASSVVSRRLQLLETLGLIERLPAPDDRRAYLVGLTDEGRHRVSEVQGVRGRRLGGLVESWPERDVRTLAELLAKLNGSAAGPARQRGETGGDVRG</sequence>
<dbReference type="InterPro" id="IPR036390">
    <property type="entry name" value="WH_DNA-bd_sf"/>
</dbReference>
<dbReference type="OrthoDB" id="391755at2"/>
<dbReference type="InterPro" id="IPR011991">
    <property type="entry name" value="ArsR-like_HTH"/>
</dbReference>
<dbReference type="InterPro" id="IPR023187">
    <property type="entry name" value="Tscrpt_reg_MarR-type_CS"/>
</dbReference>
<evidence type="ECO:0000256" key="2">
    <source>
        <dbReference type="ARBA" id="ARBA00023125"/>
    </source>
</evidence>
<dbReference type="PANTHER" id="PTHR33164:SF57">
    <property type="entry name" value="MARR-FAMILY TRANSCRIPTIONAL REGULATOR"/>
    <property type="match status" value="1"/>
</dbReference>
<evidence type="ECO:0000256" key="3">
    <source>
        <dbReference type="ARBA" id="ARBA00023163"/>
    </source>
</evidence>
<dbReference type="PROSITE" id="PS50995">
    <property type="entry name" value="HTH_MARR_2"/>
    <property type="match status" value="1"/>
</dbReference>
<name>A0A543CSZ2_9ACTN</name>
<proteinExistence type="predicted"/>
<organism evidence="5 6">
    <name type="scientific">Actinoallomurus bryophytorum</name>
    <dbReference type="NCBI Taxonomy" id="1490222"/>
    <lineage>
        <taxon>Bacteria</taxon>
        <taxon>Bacillati</taxon>
        <taxon>Actinomycetota</taxon>
        <taxon>Actinomycetes</taxon>
        <taxon>Streptosporangiales</taxon>
        <taxon>Thermomonosporaceae</taxon>
        <taxon>Actinoallomurus</taxon>
    </lineage>
</organism>
<dbReference type="AlphaFoldDB" id="A0A543CSZ2"/>
<feature type="domain" description="HTH marR-type" evidence="4">
    <location>
        <begin position="7"/>
        <end position="141"/>
    </location>
</feature>
<protein>
    <submittedName>
        <fullName evidence="5">DNA-binding MarR family transcriptional regulator</fullName>
    </submittedName>
</protein>
<dbReference type="GO" id="GO:0003677">
    <property type="term" value="F:DNA binding"/>
    <property type="evidence" value="ECO:0007669"/>
    <property type="project" value="UniProtKB-KW"/>
</dbReference>
<keyword evidence="3" id="KW-0804">Transcription</keyword>
<dbReference type="InterPro" id="IPR039422">
    <property type="entry name" value="MarR/SlyA-like"/>
</dbReference>
<dbReference type="Pfam" id="PF12802">
    <property type="entry name" value="MarR_2"/>
    <property type="match status" value="1"/>
</dbReference>
<keyword evidence="2 5" id="KW-0238">DNA-binding</keyword>
<dbReference type="Proteomes" id="UP000316096">
    <property type="component" value="Unassembled WGS sequence"/>
</dbReference>
<dbReference type="InterPro" id="IPR000835">
    <property type="entry name" value="HTH_MarR-typ"/>
</dbReference>
<keyword evidence="1" id="KW-0805">Transcription regulation</keyword>
<dbReference type="SMART" id="SM00347">
    <property type="entry name" value="HTH_MARR"/>
    <property type="match status" value="1"/>
</dbReference>
<dbReference type="CDD" id="cd00090">
    <property type="entry name" value="HTH_ARSR"/>
    <property type="match status" value="1"/>
</dbReference>
<evidence type="ECO:0000313" key="6">
    <source>
        <dbReference type="Proteomes" id="UP000316096"/>
    </source>
</evidence>
<dbReference type="PRINTS" id="PR00598">
    <property type="entry name" value="HTHMARR"/>
</dbReference>
<accession>A0A543CSZ2</accession>
<reference evidence="5 6" key="1">
    <citation type="submission" date="2019-06" db="EMBL/GenBank/DDBJ databases">
        <title>Sequencing the genomes of 1000 actinobacteria strains.</title>
        <authorList>
            <person name="Klenk H.-P."/>
        </authorList>
    </citation>
    <scope>NUCLEOTIDE SEQUENCE [LARGE SCALE GENOMIC DNA]</scope>
    <source>
        <strain evidence="5 6">DSM 102200</strain>
    </source>
</reference>
<evidence type="ECO:0000256" key="1">
    <source>
        <dbReference type="ARBA" id="ARBA00023015"/>
    </source>
</evidence>